<reference evidence="6 7" key="1">
    <citation type="submission" date="2017-08" db="EMBL/GenBank/DDBJ databases">
        <authorList>
            <person name="de Groot N.N."/>
        </authorList>
    </citation>
    <scope>NUCLEOTIDE SEQUENCE [LARGE SCALE GENOMIC DNA]</scope>
    <source>
        <strain evidence="6 7">JC228</strain>
    </source>
</reference>
<dbReference type="OrthoDB" id="9815791at2"/>
<dbReference type="InterPro" id="IPR039697">
    <property type="entry name" value="Alcohol_dehydrogenase_Fe"/>
</dbReference>
<sequence length="359" mass="38354">MNEFIYESAPGRVVFGKGTIAQIANEVILLGASKAIIISTPGRTEQANQIHSILGNLSIGVLAKAVEHVPVEIIEDSLQEIQSSGADVLVAFGGGSSIGLAKAIAKETALPILAVPTSYAGSEMTPVWGITKNGVKQTGNNLIVKPKTVIYDPELTLGLPKTVSVTSGFNAVAHCVEGLYAEKKNPITSLIAEEGIRAILTSLPKINENPEDVEGRSGALYGSWLSGAVLASVGMALHHKLCHVLGGTFRLPHALTHTVILPYVIAYNFRYIPEAMQAMARALQVREEEVSGFIYDLAVSLGISMSLEELGLKEADLDLAAELATKNTYYNPRIVDLTSIRALLQYAFEGERPVPELLN</sequence>
<dbReference type="InterPro" id="IPR034786">
    <property type="entry name" value="MAR"/>
</dbReference>
<comment type="similarity">
    <text evidence="1">Belongs to the iron-containing alcohol dehydrogenase family.</text>
</comment>
<dbReference type="CDD" id="cd08177">
    <property type="entry name" value="MAR"/>
    <property type="match status" value="1"/>
</dbReference>
<dbReference type="PANTHER" id="PTHR11496:SF102">
    <property type="entry name" value="ALCOHOL DEHYDROGENASE 4"/>
    <property type="match status" value="1"/>
</dbReference>
<protein>
    <submittedName>
        <fullName evidence="6">Maleylacetate reductase</fullName>
    </submittedName>
</protein>
<proteinExistence type="inferred from homology"/>
<dbReference type="Proteomes" id="UP000219546">
    <property type="component" value="Unassembled WGS sequence"/>
</dbReference>
<keyword evidence="2" id="KW-0560">Oxidoreductase</keyword>
<evidence type="ECO:0000259" key="5">
    <source>
        <dbReference type="Pfam" id="PF25137"/>
    </source>
</evidence>
<evidence type="ECO:0000256" key="2">
    <source>
        <dbReference type="ARBA" id="ARBA00023002"/>
    </source>
</evidence>
<dbReference type="Gene3D" id="3.40.50.1970">
    <property type="match status" value="1"/>
</dbReference>
<name>A0A285CPH8_9BACI</name>
<dbReference type="GO" id="GO:0018506">
    <property type="term" value="F:maleylacetate reductase activity"/>
    <property type="evidence" value="ECO:0007669"/>
    <property type="project" value="InterPro"/>
</dbReference>
<dbReference type="AlphaFoldDB" id="A0A285CPH8"/>
<keyword evidence="7" id="KW-1185">Reference proteome</keyword>
<evidence type="ECO:0000313" key="7">
    <source>
        <dbReference type="Proteomes" id="UP000219546"/>
    </source>
</evidence>
<dbReference type="Gene3D" id="1.20.1090.10">
    <property type="entry name" value="Dehydroquinate synthase-like - alpha domain"/>
    <property type="match status" value="1"/>
</dbReference>
<feature type="domain" description="Fe-containing alcohol dehydrogenase-like C-terminal" evidence="5">
    <location>
        <begin position="165"/>
        <end position="347"/>
    </location>
</feature>
<dbReference type="PANTHER" id="PTHR11496">
    <property type="entry name" value="ALCOHOL DEHYDROGENASE"/>
    <property type="match status" value="1"/>
</dbReference>
<dbReference type="RefSeq" id="WP_097157918.1">
    <property type="nucleotide sequence ID" value="NZ_JBEPMQ010000001.1"/>
</dbReference>
<organism evidence="6 7">
    <name type="scientific">Bacillus oleivorans</name>
    <dbReference type="NCBI Taxonomy" id="1448271"/>
    <lineage>
        <taxon>Bacteria</taxon>
        <taxon>Bacillati</taxon>
        <taxon>Bacillota</taxon>
        <taxon>Bacilli</taxon>
        <taxon>Bacillales</taxon>
        <taxon>Bacillaceae</taxon>
        <taxon>Bacillus</taxon>
    </lineage>
</organism>
<keyword evidence="3" id="KW-0520">NAD</keyword>
<dbReference type="Pfam" id="PF25137">
    <property type="entry name" value="ADH_Fe_C"/>
    <property type="match status" value="1"/>
</dbReference>
<dbReference type="GO" id="GO:0004022">
    <property type="term" value="F:alcohol dehydrogenase (NAD+) activity"/>
    <property type="evidence" value="ECO:0007669"/>
    <property type="project" value="TreeGrafter"/>
</dbReference>
<evidence type="ECO:0000313" key="6">
    <source>
        <dbReference type="EMBL" id="SNX68873.1"/>
    </source>
</evidence>
<evidence type="ECO:0000259" key="4">
    <source>
        <dbReference type="Pfam" id="PF00465"/>
    </source>
</evidence>
<dbReference type="GO" id="GO:0046872">
    <property type="term" value="F:metal ion binding"/>
    <property type="evidence" value="ECO:0007669"/>
    <property type="project" value="InterPro"/>
</dbReference>
<gene>
    <name evidence="6" type="ORF">SAMN05877753_102772</name>
</gene>
<dbReference type="InterPro" id="IPR056798">
    <property type="entry name" value="ADH_Fe_C"/>
</dbReference>
<dbReference type="SUPFAM" id="SSF56796">
    <property type="entry name" value="Dehydroquinate synthase-like"/>
    <property type="match status" value="1"/>
</dbReference>
<accession>A0A285CPH8</accession>
<dbReference type="EMBL" id="OAOP01000002">
    <property type="protein sequence ID" value="SNX68873.1"/>
    <property type="molecule type" value="Genomic_DNA"/>
</dbReference>
<dbReference type="Pfam" id="PF00465">
    <property type="entry name" value="Fe-ADH"/>
    <property type="match status" value="1"/>
</dbReference>
<evidence type="ECO:0000256" key="1">
    <source>
        <dbReference type="ARBA" id="ARBA00007358"/>
    </source>
</evidence>
<evidence type="ECO:0000256" key="3">
    <source>
        <dbReference type="ARBA" id="ARBA00023027"/>
    </source>
</evidence>
<dbReference type="InterPro" id="IPR001670">
    <property type="entry name" value="ADH_Fe/GldA"/>
</dbReference>
<feature type="domain" description="Alcohol dehydrogenase iron-type/glycerol dehydrogenase GldA" evidence="4">
    <location>
        <begin position="10"/>
        <end position="153"/>
    </location>
</feature>